<keyword evidence="7" id="KW-1185">Reference proteome</keyword>
<dbReference type="InterPro" id="IPR050109">
    <property type="entry name" value="HTH-type_TetR-like_transc_reg"/>
</dbReference>
<dbReference type="SUPFAM" id="SSF46689">
    <property type="entry name" value="Homeodomain-like"/>
    <property type="match status" value="1"/>
</dbReference>
<dbReference type="Proteomes" id="UP000291269">
    <property type="component" value="Unassembled WGS sequence"/>
</dbReference>
<dbReference type="GO" id="GO:0003700">
    <property type="term" value="F:DNA-binding transcription factor activity"/>
    <property type="evidence" value="ECO:0007669"/>
    <property type="project" value="TreeGrafter"/>
</dbReference>
<feature type="DNA-binding region" description="H-T-H motif" evidence="4">
    <location>
        <begin position="38"/>
        <end position="57"/>
    </location>
</feature>
<dbReference type="EMBL" id="SDOZ01000002">
    <property type="protein sequence ID" value="RXZ62070.1"/>
    <property type="molecule type" value="Genomic_DNA"/>
</dbReference>
<dbReference type="GO" id="GO:0000976">
    <property type="term" value="F:transcription cis-regulatory region binding"/>
    <property type="evidence" value="ECO:0007669"/>
    <property type="project" value="TreeGrafter"/>
</dbReference>
<organism evidence="6 7">
    <name type="scientific">Candidatus Borkfalkia ceftriaxoniphila</name>
    <dbReference type="NCBI Taxonomy" id="2508949"/>
    <lineage>
        <taxon>Bacteria</taxon>
        <taxon>Bacillati</taxon>
        <taxon>Bacillota</taxon>
        <taxon>Clostridia</taxon>
        <taxon>Christensenellales</taxon>
        <taxon>Christensenellaceae</taxon>
        <taxon>Candidatus Borkfalkia</taxon>
    </lineage>
</organism>
<evidence type="ECO:0000313" key="6">
    <source>
        <dbReference type="EMBL" id="RXZ62070.1"/>
    </source>
</evidence>
<proteinExistence type="predicted"/>
<protein>
    <submittedName>
        <fullName evidence="6">TetR/AcrR family transcriptional regulator</fullName>
    </submittedName>
</protein>
<dbReference type="PROSITE" id="PS50977">
    <property type="entry name" value="HTH_TETR_2"/>
    <property type="match status" value="1"/>
</dbReference>
<name>A0A4Q2KDT1_9FIRM</name>
<evidence type="ECO:0000256" key="1">
    <source>
        <dbReference type="ARBA" id="ARBA00023015"/>
    </source>
</evidence>
<accession>A0A4Q2KDT1</accession>
<evidence type="ECO:0000256" key="2">
    <source>
        <dbReference type="ARBA" id="ARBA00023125"/>
    </source>
</evidence>
<evidence type="ECO:0000256" key="3">
    <source>
        <dbReference type="ARBA" id="ARBA00023163"/>
    </source>
</evidence>
<dbReference type="PANTHER" id="PTHR30055">
    <property type="entry name" value="HTH-TYPE TRANSCRIPTIONAL REGULATOR RUTR"/>
    <property type="match status" value="1"/>
</dbReference>
<comment type="caution">
    <text evidence="6">The sequence shown here is derived from an EMBL/GenBank/DDBJ whole genome shotgun (WGS) entry which is preliminary data.</text>
</comment>
<dbReference type="AlphaFoldDB" id="A0A4Q2KDT1"/>
<sequence>MLFNKGVFCVRRKNEIAVDKILDCAKEEFMEKGFEGASMRTIAERAGYTTGMLYARFADKSQLFKELVDDAAEKLFRYFSDSENAFADLPPEQQLSEMHTYVEGKVDEMIDIIYDRFDAFKLIVCKSAGSGYEYYIDKMIDVETANTLRFIDALNSAGIRINDVRADLSHMLSSAMFNGIFEVVAHDLPREEARGYIKQVQDFFNAGWDNLLGLPSDWQKSLKRR</sequence>
<gene>
    <name evidence="6" type="ORF">ESZ91_06670</name>
</gene>
<evidence type="ECO:0000259" key="5">
    <source>
        <dbReference type="PROSITE" id="PS50977"/>
    </source>
</evidence>
<keyword evidence="1" id="KW-0805">Transcription regulation</keyword>
<dbReference type="PRINTS" id="PR00455">
    <property type="entry name" value="HTHTETR"/>
</dbReference>
<keyword evidence="3" id="KW-0804">Transcription</keyword>
<keyword evidence="2 4" id="KW-0238">DNA-binding</keyword>
<dbReference type="Gene3D" id="1.10.357.10">
    <property type="entry name" value="Tetracycline Repressor, domain 2"/>
    <property type="match status" value="1"/>
</dbReference>
<feature type="domain" description="HTH tetR-type" evidence="5">
    <location>
        <begin position="15"/>
        <end position="75"/>
    </location>
</feature>
<dbReference type="PANTHER" id="PTHR30055:SF234">
    <property type="entry name" value="HTH-TYPE TRANSCRIPTIONAL REGULATOR BETI"/>
    <property type="match status" value="1"/>
</dbReference>
<evidence type="ECO:0000313" key="7">
    <source>
        <dbReference type="Proteomes" id="UP000291269"/>
    </source>
</evidence>
<reference evidence="6 7" key="1">
    <citation type="journal article" date="2019" name="Gut">
        <title>Antibiotics-induced monodominance of a novel gut bacterial order.</title>
        <authorList>
            <person name="Hildebrand F."/>
            <person name="Moitinho-Silva L."/>
            <person name="Blasche S."/>
            <person name="Jahn M.T."/>
            <person name="Gossmann T.I."/>
            <person name="Heuerta-Cepas J."/>
            <person name="Hercog R."/>
            <person name="Luetge M."/>
            <person name="Bahram M."/>
            <person name="Pryszlak A."/>
            <person name="Alves R.J."/>
            <person name="Waszak S.M."/>
            <person name="Zhu A."/>
            <person name="Ye L."/>
            <person name="Costea P.I."/>
            <person name="Aalvink S."/>
            <person name="Belzer C."/>
            <person name="Forslund S.K."/>
            <person name="Sunagawa S."/>
            <person name="Hentschel U."/>
            <person name="Merten C."/>
            <person name="Patil K.R."/>
            <person name="Benes V."/>
            <person name="Bork P."/>
        </authorList>
    </citation>
    <scope>NUCLEOTIDE SEQUENCE [LARGE SCALE GENOMIC DNA]</scope>
    <source>
        <strain evidence="6 7">HDS1380</strain>
    </source>
</reference>
<dbReference type="InterPro" id="IPR001647">
    <property type="entry name" value="HTH_TetR"/>
</dbReference>
<dbReference type="InterPro" id="IPR009057">
    <property type="entry name" value="Homeodomain-like_sf"/>
</dbReference>
<dbReference type="OrthoDB" id="494991at2"/>
<dbReference type="Pfam" id="PF00440">
    <property type="entry name" value="TetR_N"/>
    <property type="match status" value="1"/>
</dbReference>
<evidence type="ECO:0000256" key="4">
    <source>
        <dbReference type="PROSITE-ProRule" id="PRU00335"/>
    </source>
</evidence>